<dbReference type="EMBL" id="CAJHUB010000766">
    <property type="protein sequence ID" value="CAD7688436.1"/>
    <property type="molecule type" value="Genomic_DNA"/>
</dbReference>
<evidence type="ECO:0000313" key="2">
    <source>
        <dbReference type="EMBL" id="CAD7688436.1"/>
    </source>
</evidence>
<reference evidence="2" key="1">
    <citation type="submission" date="2020-12" db="EMBL/GenBank/DDBJ databases">
        <authorList>
            <consortium name="Molecular Ecology Group"/>
        </authorList>
    </citation>
    <scope>NUCLEOTIDE SEQUENCE</scope>
    <source>
        <strain evidence="2">TBG_1078</strain>
    </source>
</reference>
<keyword evidence="3" id="KW-1185">Reference proteome</keyword>
<sequence>MPTYIQMLKAFTSQQLENVELFLGGHEVRSLSFTGQEAGWQSLCFDICSVQKLTFSVFSSFFSSRSPSGQVTAKNLIPLIYTISKQMNNFEKIHFEDILEGESDRHKEREREAETQAEGEAGSMHREPDVGFDPGSPGSRPGPKTGAKPLRHPGIPQFQF</sequence>
<feature type="compositionally biased region" description="Basic and acidic residues" evidence="1">
    <location>
        <begin position="99"/>
        <end position="114"/>
    </location>
</feature>
<feature type="region of interest" description="Disordered" evidence="1">
    <location>
        <begin position="99"/>
        <end position="160"/>
    </location>
</feature>
<protein>
    <submittedName>
        <fullName evidence="2">(raccoon dog) hypothetical protein</fullName>
    </submittedName>
</protein>
<name>A0A811ZI95_NYCPR</name>
<dbReference type="AlphaFoldDB" id="A0A811ZI95"/>
<organism evidence="2 3">
    <name type="scientific">Nyctereutes procyonoides</name>
    <name type="common">Raccoon dog</name>
    <name type="synonym">Canis procyonoides</name>
    <dbReference type="NCBI Taxonomy" id="34880"/>
    <lineage>
        <taxon>Eukaryota</taxon>
        <taxon>Metazoa</taxon>
        <taxon>Chordata</taxon>
        <taxon>Craniata</taxon>
        <taxon>Vertebrata</taxon>
        <taxon>Euteleostomi</taxon>
        <taxon>Mammalia</taxon>
        <taxon>Eutheria</taxon>
        <taxon>Laurasiatheria</taxon>
        <taxon>Carnivora</taxon>
        <taxon>Caniformia</taxon>
        <taxon>Canidae</taxon>
        <taxon>Nyctereutes</taxon>
    </lineage>
</organism>
<gene>
    <name evidence="2" type="ORF">NYPRO_LOCUS21229</name>
</gene>
<proteinExistence type="predicted"/>
<dbReference type="Proteomes" id="UP000645828">
    <property type="component" value="Unassembled WGS sequence"/>
</dbReference>
<evidence type="ECO:0000313" key="3">
    <source>
        <dbReference type="Proteomes" id="UP000645828"/>
    </source>
</evidence>
<accession>A0A811ZI95</accession>
<evidence type="ECO:0000256" key="1">
    <source>
        <dbReference type="SAM" id="MobiDB-lite"/>
    </source>
</evidence>
<comment type="caution">
    <text evidence="2">The sequence shown here is derived from an EMBL/GenBank/DDBJ whole genome shotgun (WGS) entry which is preliminary data.</text>
</comment>